<evidence type="ECO:0000313" key="2">
    <source>
        <dbReference type="Proteomes" id="UP000441523"/>
    </source>
</evidence>
<dbReference type="Proteomes" id="UP000441523">
    <property type="component" value="Unassembled WGS sequence"/>
</dbReference>
<name>A0A6N6MSF0_9HYPH</name>
<protein>
    <submittedName>
        <fullName evidence="1">Uncharacterized protein</fullName>
    </submittedName>
</protein>
<comment type="caution">
    <text evidence="1">The sequence shown here is derived from an EMBL/GenBank/DDBJ whole genome shotgun (WGS) entry which is preliminary data.</text>
</comment>
<accession>A0A6N6MSF0</accession>
<reference evidence="1 2" key="1">
    <citation type="submission" date="2019-09" db="EMBL/GenBank/DDBJ databases">
        <title>YIM 132548 draft genome.</title>
        <authorList>
            <person name="Jiang L."/>
        </authorList>
    </citation>
    <scope>NUCLEOTIDE SEQUENCE [LARGE SCALE GENOMIC DNA]</scope>
    <source>
        <strain evidence="1 2">YIM 132548</strain>
    </source>
</reference>
<sequence>MAKMDDQTKLKSDAAEVTAKIVGSYEKLAGKFREKSQRAAERVKTAKGESKRAMHRRRFELYGDAAQDLDERVQAVRTRHEQSSE</sequence>
<organism evidence="1 2">
    <name type="scientific">Methylobacterium planeticum</name>
    <dbReference type="NCBI Taxonomy" id="2615211"/>
    <lineage>
        <taxon>Bacteria</taxon>
        <taxon>Pseudomonadati</taxon>
        <taxon>Pseudomonadota</taxon>
        <taxon>Alphaproteobacteria</taxon>
        <taxon>Hyphomicrobiales</taxon>
        <taxon>Methylobacteriaceae</taxon>
        <taxon>Methylobacterium</taxon>
    </lineage>
</organism>
<dbReference type="AlphaFoldDB" id="A0A6N6MSF0"/>
<proteinExistence type="predicted"/>
<dbReference type="EMBL" id="VZZJ01000019">
    <property type="protein sequence ID" value="KAB1071537.1"/>
    <property type="molecule type" value="Genomic_DNA"/>
</dbReference>
<evidence type="ECO:0000313" key="1">
    <source>
        <dbReference type="EMBL" id="KAB1071537.1"/>
    </source>
</evidence>
<gene>
    <name evidence="1" type="ORF">F6X51_19710</name>
</gene>
<dbReference type="RefSeq" id="WP_150965376.1">
    <property type="nucleotide sequence ID" value="NZ_VZZJ01000019.1"/>
</dbReference>
<keyword evidence="2" id="KW-1185">Reference proteome</keyword>